<comment type="similarity">
    <text evidence="1 2">Belongs to the glycosyl hydrolase 12 (cellulase H) family.</text>
</comment>
<dbReference type="AlphaFoldDB" id="A0A9P4HUR2"/>
<keyword evidence="2" id="KW-0326">Glycosidase</keyword>
<dbReference type="GO" id="GO:0008810">
    <property type="term" value="F:cellulase activity"/>
    <property type="evidence" value="ECO:0007669"/>
    <property type="project" value="InterPro"/>
</dbReference>
<keyword evidence="2" id="KW-0624">Polysaccharide degradation</keyword>
<evidence type="ECO:0000313" key="4">
    <source>
        <dbReference type="Proteomes" id="UP000799776"/>
    </source>
</evidence>
<dbReference type="PANTHER" id="PTHR34002:SF11">
    <property type="entry name" value="CONCANAVALIN A-LIKE LECTIN_GLUCANASE"/>
    <property type="match status" value="1"/>
</dbReference>
<organism evidence="3 4">
    <name type="scientific">Saccharata proteae CBS 121410</name>
    <dbReference type="NCBI Taxonomy" id="1314787"/>
    <lineage>
        <taxon>Eukaryota</taxon>
        <taxon>Fungi</taxon>
        <taxon>Dikarya</taxon>
        <taxon>Ascomycota</taxon>
        <taxon>Pezizomycotina</taxon>
        <taxon>Dothideomycetes</taxon>
        <taxon>Dothideomycetes incertae sedis</taxon>
        <taxon>Botryosphaeriales</taxon>
        <taxon>Saccharataceae</taxon>
        <taxon>Saccharata</taxon>
    </lineage>
</organism>
<comment type="caution">
    <text evidence="3">The sequence shown here is derived from an EMBL/GenBank/DDBJ whole genome shotgun (WGS) entry which is preliminary data.</text>
</comment>
<protein>
    <submittedName>
        <fullName evidence="3">Glycoside hydrolase family 12 protein</fullName>
    </submittedName>
</protein>
<dbReference type="SUPFAM" id="SSF49899">
    <property type="entry name" value="Concanavalin A-like lectins/glucanases"/>
    <property type="match status" value="1"/>
</dbReference>
<reference evidence="3" key="1">
    <citation type="journal article" date="2020" name="Stud. Mycol.">
        <title>101 Dothideomycetes genomes: a test case for predicting lifestyles and emergence of pathogens.</title>
        <authorList>
            <person name="Haridas S."/>
            <person name="Albert R."/>
            <person name="Binder M."/>
            <person name="Bloem J."/>
            <person name="Labutti K."/>
            <person name="Salamov A."/>
            <person name="Andreopoulos B."/>
            <person name="Baker S."/>
            <person name="Barry K."/>
            <person name="Bills G."/>
            <person name="Bluhm B."/>
            <person name="Cannon C."/>
            <person name="Castanera R."/>
            <person name="Culley D."/>
            <person name="Daum C."/>
            <person name="Ezra D."/>
            <person name="Gonzalez J."/>
            <person name="Henrissat B."/>
            <person name="Kuo A."/>
            <person name="Liang C."/>
            <person name="Lipzen A."/>
            <person name="Lutzoni F."/>
            <person name="Magnuson J."/>
            <person name="Mondo S."/>
            <person name="Nolan M."/>
            <person name="Ohm R."/>
            <person name="Pangilinan J."/>
            <person name="Park H.-J."/>
            <person name="Ramirez L."/>
            <person name="Alfaro M."/>
            <person name="Sun H."/>
            <person name="Tritt A."/>
            <person name="Yoshinaga Y."/>
            <person name="Zwiers L.-H."/>
            <person name="Turgeon B."/>
            <person name="Goodwin S."/>
            <person name="Spatafora J."/>
            <person name="Crous P."/>
            <person name="Grigoriev I."/>
        </authorList>
    </citation>
    <scope>NUCLEOTIDE SEQUENCE</scope>
    <source>
        <strain evidence="3">CBS 121410</strain>
    </source>
</reference>
<dbReference type="Proteomes" id="UP000799776">
    <property type="component" value="Unassembled WGS sequence"/>
</dbReference>
<sequence length="240" mass="26108">TFCGQYDAANSTSLRYTLLADEWGDDGSGEQCMTADDSSTSFNATWSWSGNRTEVHSFPSVILNSELFPLSISNLSSLTLNASWSIYPGDSFTAETDGANLATIDTVADVALDMFLDDDGDQAGNASIASTEIMIWQAAYGNLQPLGWDTVSDDPPVVELAGVNYTLFQGNNANGQAVFSWVPETNLSSIDTDLYPLMSYLLDGGYIPDSIYLGRMQFGSETMHSSQNMTFMVDYLEMNI</sequence>
<feature type="non-terminal residue" evidence="3">
    <location>
        <position position="240"/>
    </location>
</feature>
<keyword evidence="4" id="KW-1185">Reference proteome</keyword>
<evidence type="ECO:0000313" key="3">
    <source>
        <dbReference type="EMBL" id="KAF2085971.1"/>
    </source>
</evidence>
<accession>A0A9P4HUR2</accession>
<keyword evidence="2" id="KW-0119">Carbohydrate metabolism</keyword>
<name>A0A9P4HUR2_9PEZI</name>
<evidence type="ECO:0000256" key="1">
    <source>
        <dbReference type="ARBA" id="ARBA00005519"/>
    </source>
</evidence>
<dbReference type="InterPro" id="IPR002594">
    <property type="entry name" value="GH12"/>
</dbReference>
<dbReference type="PANTHER" id="PTHR34002">
    <property type="entry name" value="BLR1656 PROTEIN"/>
    <property type="match status" value="1"/>
</dbReference>
<dbReference type="Gene3D" id="2.60.120.180">
    <property type="match status" value="1"/>
</dbReference>
<dbReference type="InterPro" id="IPR013320">
    <property type="entry name" value="ConA-like_dom_sf"/>
</dbReference>
<gene>
    <name evidence="3" type="ORF">K490DRAFT_20839</name>
</gene>
<dbReference type="EMBL" id="ML978727">
    <property type="protein sequence ID" value="KAF2085971.1"/>
    <property type="molecule type" value="Genomic_DNA"/>
</dbReference>
<evidence type="ECO:0000256" key="2">
    <source>
        <dbReference type="RuleBase" id="RU361163"/>
    </source>
</evidence>
<dbReference type="GO" id="GO:0000272">
    <property type="term" value="P:polysaccharide catabolic process"/>
    <property type="evidence" value="ECO:0007669"/>
    <property type="project" value="UniProtKB-KW"/>
</dbReference>
<feature type="non-terminal residue" evidence="3">
    <location>
        <position position="1"/>
    </location>
</feature>
<dbReference type="OrthoDB" id="89349at2759"/>
<proteinExistence type="inferred from homology"/>
<dbReference type="InterPro" id="IPR013319">
    <property type="entry name" value="GH11/12"/>
</dbReference>
<dbReference type="Pfam" id="PF01670">
    <property type="entry name" value="Glyco_hydro_12"/>
    <property type="match status" value="1"/>
</dbReference>
<keyword evidence="2 3" id="KW-0378">Hydrolase</keyword>